<evidence type="ECO:0000256" key="4">
    <source>
        <dbReference type="PIRNR" id="PIRNR006181"/>
    </source>
</evidence>
<dbReference type="Pfam" id="PF04073">
    <property type="entry name" value="tRNA_edit"/>
    <property type="match status" value="1"/>
</dbReference>
<evidence type="ECO:0000256" key="1">
    <source>
        <dbReference type="ARBA" id="ARBA00009798"/>
    </source>
</evidence>
<organism evidence="6 7">
    <name type="scientific">Paenibacillus baimaensis</name>
    <dbReference type="NCBI Taxonomy" id="2982185"/>
    <lineage>
        <taxon>Bacteria</taxon>
        <taxon>Bacillati</taxon>
        <taxon>Bacillota</taxon>
        <taxon>Bacilli</taxon>
        <taxon>Bacillales</taxon>
        <taxon>Paenibacillaceae</taxon>
        <taxon>Paenibacillus</taxon>
    </lineage>
</organism>
<dbReference type="Proteomes" id="UP001652445">
    <property type="component" value="Unassembled WGS sequence"/>
</dbReference>
<evidence type="ECO:0000256" key="2">
    <source>
        <dbReference type="ARBA" id="ARBA00022917"/>
    </source>
</evidence>
<dbReference type="PIRSF" id="PIRSF006181">
    <property type="entry name" value="EbsC_YbaK"/>
    <property type="match status" value="1"/>
</dbReference>
<dbReference type="NCBIfam" id="TIGR00011">
    <property type="entry name" value="YbaK_EbsC"/>
    <property type="match status" value="1"/>
</dbReference>
<evidence type="ECO:0000313" key="6">
    <source>
        <dbReference type="EMBL" id="MCU6794015.1"/>
    </source>
</evidence>
<dbReference type="Gene3D" id="3.90.960.10">
    <property type="entry name" value="YbaK/aminoacyl-tRNA synthetase-associated domain"/>
    <property type="match status" value="1"/>
</dbReference>
<evidence type="ECO:0000256" key="3">
    <source>
        <dbReference type="ARBA" id="ARBA00023239"/>
    </source>
</evidence>
<sequence length="159" mass="17076">MSAKTNACRILDALHISYTLHEYDWDEDQLDAYTVADKVGLPADQIYKTLVLRGDKTGIMMACIPGDAELNLKSLAQASGNKKVEMVAVKEIQALTGYIRGGVSPLGTKKKYPFYLASAATSVNPVSISAGRRGLQIFLKGEDLAAASEAILVDITSHS</sequence>
<dbReference type="RefSeq" id="WP_262685243.1">
    <property type="nucleotide sequence ID" value="NZ_JAOQIO010000077.1"/>
</dbReference>
<comment type="similarity">
    <text evidence="1 4">Belongs to the prolyl-tRNA editing family. YbaK/EbsC subfamily.</text>
</comment>
<dbReference type="EC" id="4.2.-.-" evidence="4"/>
<evidence type="ECO:0000313" key="7">
    <source>
        <dbReference type="Proteomes" id="UP001652445"/>
    </source>
</evidence>
<gene>
    <name evidence="6" type="primary">ybaK</name>
    <name evidence="6" type="ORF">OB236_18090</name>
</gene>
<dbReference type="InterPro" id="IPR007214">
    <property type="entry name" value="YbaK/aa-tRNA-synth-assoc-dom"/>
</dbReference>
<evidence type="ECO:0000259" key="5">
    <source>
        <dbReference type="Pfam" id="PF04073"/>
    </source>
</evidence>
<keyword evidence="2 4" id="KW-0648">Protein biosynthesis</keyword>
<name>A0ABT2UHA1_9BACL</name>
<reference evidence="6 7" key="1">
    <citation type="submission" date="2022-09" db="EMBL/GenBank/DDBJ databases">
        <authorList>
            <person name="Han X.L."/>
            <person name="Wang Q."/>
            <person name="Lu T."/>
        </authorList>
    </citation>
    <scope>NUCLEOTIDE SEQUENCE [LARGE SCALE GENOMIC DNA]</scope>
    <source>
        <strain evidence="6 7">WQ 127069</strain>
    </source>
</reference>
<protein>
    <recommendedName>
        <fullName evidence="4">Cys-tRNA(Pro)/Cys-tRNA(Cys) deacylase</fullName>
        <ecNumber evidence="4">4.2.-.-</ecNumber>
    </recommendedName>
</protein>
<keyword evidence="3 4" id="KW-0456">Lyase</keyword>
<dbReference type="PANTHER" id="PTHR30411">
    <property type="entry name" value="CYTOPLASMIC PROTEIN"/>
    <property type="match status" value="1"/>
</dbReference>
<comment type="caution">
    <text evidence="6">The sequence shown here is derived from an EMBL/GenBank/DDBJ whole genome shotgun (WGS) entry which is preliminary data.</text>
</comment>
<dbReference type="CDD" id="cd00002">
    <property type="entry name" value="YbaK_deacylase"/>
    <property type="match status" value="1"/>
</dbReference>
<dbReference type="PANTHER" id="PTHR30411:SF0">
    <property type="entry name" value="CYS-TRNA(PRO)_CYS-TRNA(CYS) DEACYLASE YBAK"/>
    <property type="match status" value="1"/>
</dbReference>
<accession>A0ABT2UHA1</accession>
<proteinExistence type="inferred from homology"/>
<feature type="domain" description="YbaK/aminoacyl-tRNA synthetase-associated" evidence="5">
    <location>
        <begin position="31"/>
        <end position="145"/>
    </location>
</feature>
<dbReference type="InterPro" id="IPR036754">
    <property type="entry name" value="YbaK/aa-tRNA-synt-asso_dom_sf"/>
</dbReference>
<dbReference type="InterPro" id="IPR004369">
    <property type="entry name" value="Prolyl-tRNA_editing_YbaK/EbsC"/>
</dbReference>
<dbReference type="SUPFAM" id="SSF55826">
    <property type="entry name" value="YbaK/ProRS associated domain"/>
    <property type="match status" value="1"/>
</dbReference>
<keyword evidence="7" id="KW-1185">Reference proteome</keyword>
<dbReference type="EMBL" id="JAOQIO010000077">
    <property type="protein sequence ID" value="MCU6794015.1"/>
    <property type="molecule type" value="Genomic_DNA"/>
</dbReference>